<feature type="region of interest" description="Disordered" evidence="1">
    <location>
        <begin position="84"/>
        <end position="104"/>
    </location>
</feature>
<evidence type="ECO:0000313" key="2">
    <source>
        <dbReference type="EMBL" id="GBN95794.1"/>
    </source>
</evidence>
<evidence type="ECO:0000313" key="3">
    <source>
        <dbReference type="Proteomes" id="UP000499080"/>
    </source>
</evidence>
<keyword evidence="3" id="KW-1185">Reference proteome</keyword>
<evidence type="ECO:0000256" key="1">
    <source>
        <dbReference type="SAM" id="MobiDB-lite"/>
    </source>
</evidence>
<accession>A0A4Y2T585</accession>
<dbReference type="EMBL" id="BGPR01026244">
    <property type="protein sequence ID" value="GBN95794.1"/>
    <property type="molecule type" value="Genomic_DNA"/>
</dbReference>
<gene>
    <name evidence="2" type="ORF">AVEN_197113_1</name>
</gene>
<comment type="caution">
    <text evidence="2">The sequence shown here is derived from an EMBL/GenBank/DDBJ whole genome shotgun (WGS) entry which is preliminary data.</text>
</comment>
<dbReference type="AlphaFoldDB" id="A0A4Y2T585"/>
<proteinExistence type="predicted"/>
<reference evidence="2 3" key="1">
    <citation type="journal article" date="2019" name="Sci. Rep.">
        <title>Orb-weaving spider Araneus ventricosus genome elucidates the spidroin gene catalogue.</title>
        <authorList>
            <person name="Kono N."/>
            <person name="Nakamura H."/>
            <person name="Ohtoshi R."/>
            <person name="Moran D.A.P."/>
            <person name="Shinohara A."/>
            <person name="Yoshida Y."/>
            <person name="Fujiwara M."/>
            <person name="Mori M."/>
            <person name="Tomita M."/>
            <person name="Arakawa K."/>
        </authorList>
    </citation>
    <scope>NUCLEOTIDE SEQUENCE [LARGE SCALE GENOMIC DNA]</scope>
</reference>
<dbReference type="Proteomes" id="UP000499080">
    <property type="component" value="Unassembled WGS sequence"/>
</dbReference>
<protein>
    <submittedName>
        <fullName evidence="2">Uncharacterized protein</fullName>
    </submittedName>
</protein>
<name>A0A4Y2T585_ARAVE</name>
<sequence length="124" mass="13688">MNIRFRKPKRGGKSCSFNIQWASHIMANFGKKVGNSLKPPSSSTLDQLGLSSIQSGEEGAVSVFKGAPDATRALFCLFFRPRETSSGLRSRATPGSLEEKPRGGWVKSDEQSFCIRRMYVMTLP</sequence>
<organism evidence="2 3">
    <name type="scientific">Araneus ventricosus</name>
    <name type="common">Orbweaver spider</name>
    <name type="synonym">Epeira ventricosa</name>
    <dbReference type="NCBI Taxonomy" id="182803"/>
    <lineage>
        <taxon>Eukaryota</taxon>
        <taxon>Metazoa</taxon>
        <taxon>Ecdysozoa</taxon>
        <taxon>Arthropoda</taxon>
        <taxon>Chelicerata</taxon>
        <taxon>Arachnida</taxon>
        <taxon>Araneae</taxon>
        <taxon>Araneomorphae</taxon>
        <taxon>Entelegynae</taxon>
        <taxon>Araneoidea</taxon>
        <taxon>Araneidae</taxon>
        <taxon>Araneus</taxon>
    </lineage>
</organism>